<dbReference type="InterPro" id="IPR011250">
    <property type="entry name" value="OMP/PagP_B-barrel"/>
</dbReference>
<proteinExistence type="predicted"/>
<name>A0A9X2SYU6_9BACT</name>
<protein>
    <recommendedName>
        <fullName evidence="3">Outer membrane protein beta-barrel domain-containing protein</fullName>
    </recommendedName>
</protein>
<keyword evidence="2" id="KW-1185">Reference proteome</keyword>
<gene>
    <name evidence="1" type="ORF">NU887_12405</name>
</gene>
<dbReference type="Gene3D" id="2.40.160.20">
    <property type="match status" value="1"/>
</dbReference>
<organism evidence="1 2">
    <name type="scientific">Aquiflexum gelatinilyticum</name>
    <dbReference type="NCBI Taxonomy" id="2961943"/>
    <lineage>
        <taxon>Bacteria</taxon>
        <taxon>Pseudomonadati</taxon>
        <taxon>Bacteroidota</taxon>
        <taxon>Cytophagia</taxon>
        <taxon>Cytophagales</taxon>
        <taxon>Cyclobacteriaceae</taxon>
        <taxon>Aquiflexum</taxon>
    </lineage>
</organism>
<dbReference type="Proteomes" id="UP001142175">
    <property type="component" value="Unassembled WGS sequence"/>
</dbReference>
<reference evidence="1" key="1">
    <citation type="submission" date="2022-08" db="EMBL/GenBank/DDBJ databases">
        <authorList>
            <person name="Zhang D."/>
        </authorList>
    </citation>
    <scope>NUCLEOTIDE SEQUENCE</scope>
    <source>
        <strain evidence="1">XJ19-11</strain>
    </source>
</reference>
<evidence type="ECO:0000313" key="1">
    <source>
        <dbReference type="EMBL" id="MCR9015842.1"/>
    </source>
</evidence>
<evidence type="ECO:0000313" key="2">
    <source>
        <dbReference type="Proteomes" id="UP001142175"/>
    </source>
</evidence>
<evidence type="ECO:0008006" key="3">
    <source>
        <dbReference type="Google" id="ProtNLM"/>
    </source>
</evidence>
<comment type="caution">
    <text evidence="1">The sequence shown here is derived from an EMBL/GenBank/DDBJ whole genome shotgun (WGS) entry which is preliminary data.</text>
</comment>
<dbReference type="AlphaFoldDB" id="A0A9X2SYU6"/>
<dbReference type="SUPFAM" id="SSF56925">
    <property type="entry name" value="OMPA-like"/>
    <property type="match status" value="1"/>
</dbReference>
<sequence>MKIYIYLSVILLGLYSIPAAGQGSMIQLNFAPALPVGKTADFTKNFTGRGANFEFYKMNENQTGYGVEFGTMNFFEKVPDQLFESGSASLHGTQYRYLKITPIMGSFIYVFNATKPFKPFVAFGAGAAINTQTVSMGIFVDKTESRQFIIRPELGAIYQLSDYVGIKLSSKYYQTFENNSMRAQSMLGFNLGFVMLNFNK</sequence>
<dbReference type="EMBL" id="JANSUY010000010">
    <property type="protein sequence ID" value="MCR9015842.1"/>
    <property type="molecule type" value="Genomic_DNA"/>
</dbReference>
<dbReference type="RefSeq" id="WP_258423705.1">
    <property type="nucleotide sequence ID" value="NZ_JANSUY010000010.1"/>
</dbReference>
<accession>A0A9X2SYU6</accession>